<dbReference type="PROSITE" id="PS00501">
    <property type="entry name" value="SPASE_I_1"/>
    <property type="match status" value="1"/>
</dbReference>
<evidence type="ECO:0000256" key="4">
    <source>
        <dbReference type="ARBA" id="ARBA00022670"/>
    </source>
</evidence>
<dbReference type="InterPro" id="IPR036286">
    <property type="entry name" value="LexA/Signal_pep-like_sf"/>
</dbReference>
<evidence type="ECO:0000259" key="9">
    <source>
        <dbReference type="Pfam" id="PF10502"/>
    </source>
</evidence>
<evidence type="ECO:0000256" key="2">
    <source>
        <dbReference type="ARBA" id="ARBA00009370"/>
    </source>
</evidence>
<comment type="subcellular location">
    <subcellularLocation>
        <location evidence="8">Membrane</location>
        <topology evidence="8">Single-pass type II membrane protein</topology>
    </subcellularLocation>
</comment>
<dbReference type="Proteomes" id="UP000176376">
    <property type="component" value="Unassembled WGS sequence"/>
</dbReference>
<name>A0A1F7JN36_9BACT</name>
<organism evidence="10 11">
    <name type="scientific">Candidatus Roizmanbacteria bacterium RIFCSPLOWO2_02_FULL_38_10</name>
    <dbReference type="NCBI Taxonomy" id="1802074"/>
    <lineage>
        <taxon>Bacteria</taxon>
        <taxon>Candidatus Roizmaniibacteriota</taxon>
    </lineage>
</organism>
<sequence length="203" mass="23186">MDLMKKIIEFVMDILETVVFVGSLFIVSYLFVIAPNQVKGASMEPTFDSGDYILTSKISYKFGRPQKGDIVVFASLRNKDIDYIKRIIGVPGDRIVINDNEVFLNGVLLNEDYISAKTSLFDGGFMKNNIEVTVPDGYLYVMGDNRPRSSDSREFGFIPVTNVIGKVIYRYFPFNKMGFVKKPYQSYIDQIYFTRKSLILVRA</sequence>
<proteinExistence type="inferred from homology"/>
<dbReference type="STRING" id="1802074.A3J15_01770"/>
<feature type="domain" description="Peptidase S26" evidence="9">
    <location>
        <begin position="13"/>
        <end position="171"/>
    </location>
</feature>
<accession>A0A1F7JN36</accession>
<feature type="active site" evidence="6">
    <location>
        <position position="85"/>
    </location>
</feature>
<dbReference type="EC" id="3.4.21.89" evidence="3 7"/>
<dbReference type="InterPro" id="IPR019533">
    <property type="entry name" value="Peptidase_S26"/>
</dbReference>
<dbReference type="Gene3D" id="2.10.109.10">
    <property type="entry name" value="Umud Fragment, subunit A"/>
    <property type="match status" value="1"/>
</dbReference>
<dbReference type="Pfam" id="PF10502">
    <property type="entry name" value="Peptidase_S26"/>
    <property type="match status" value="1"/>
</dbReference>
<dbReference type="GO" id="GO:0009003">
    <property type="term" value="F:signal peptidase activity"/>
    <property type="evidence" value="ECO:0007669"/>
    <property type="project" value="UniProtKB-EC"/>
</dbReference>
<feature type="active site" evidence="6">
    <location>
        <position position="42"/>
    </location>
</feature>
<evidence type="ECO:0000256" key="7">
    <source>
        <dbReference type="RuleBase" id="RU003993"/>
    </source>
</evidence>
<feature type="transmembrane region" description="Helical" evidence="7">
    <location>
        <begin position="7"/>
        <end position="32"/>
    </location>
</feature>
<dbReference type="InterPro" id="IPR000223">
    <property type="entry name" value="Pept_S26A_signal_pept_1"/>
</dbReference>
<evidence type="ECO:0000256" key="5">
    <source>
        <dbReference type="ARBA" id="ARBA00022801"/>
    </source>
</evidence>
<dbReference type="SUPFAM" id="SSF51306">
    <property type="entry name" value="LexA/Signal peptidase"/>
    <property type="match status" value="1"/>
</dbReference>
<dbReference type="GO" id="GO:0016020">
    <property type="term" value="C:membrane"/>
    <property type="evidence" value="ECO:0007669"/>
    <property type="project" value="UniProtKB-SubCell"/>
</dbReference>
<evidence type="ECO:0000313" key="11">
    <source>
        <dbReference type="Proteomes" id="UP000176376"/>
    </source>
</evidence>
<dbReference type="NCBIfam" id="TIGR02227">
    <property type="entry name" value="sigpep_I_bact"/>
    <property type="match status" value="1"/>
</dbReference>
<dbReference type="InterPro" id="IPR019757">
    <property type="entry name" value="Pept_S26A_signal_pept_1_Lys-AS"/>
</dbReference>
<dbReference type="PANTHER" id="PTHR43390">
    <property type="entry name" value="SIGNAL PEPTIDASE I"/>
    <property type="match status" value="1"/>
</dbReference>
<dbReference type="PANTHER" id="PTHR43390:SF1">
    <property type="entry name" value="CHLOROPLAST PROCESSING PEPTIDASE"/>
    <property type="match status" value="1"/>
</dbReference>
<comment type="catalytic activity">
    <reaction evidence="1 7">
        <text>Cleavage of hydrophobic, N-terminal signal or leader sequences from secreted and periplasmic proteins.</text>
        <dbReference type="EC" id="3.4.21.89"/>
    </reaction>
</comment>
<dbReference type="EMBL" id="MGAY01000016">
    <property type="protein sequence ID" value="OGK57013.1"/>
    <property type="molecule type" value="Genomic_DNA"/>
</dbReference>
<keyword evidence="7" id="KW-0812">Transmembrane</keyword>
<evidence type="ECO:0000256" key="6">
    <source>
        <dbReference type="PIRSR" id="PIRSR600223-1"/>
    </source>
</evidence>
<reference evidence="10 11" key="1">
    <citation type="journal article" date="2016" name="Nat. Commun.">
        <title>Thousands of microbial genomes shed light on interconnected biogeochemical processes in an aquifer system.</title>
        <authorList>
            <person name="Anantharaman K."/>
            <person name="Brown C.T."/>
            <person name="Hug L.A."/>
            <person name="Sharon I."/>
            <person name="Castelle C.J."/>
            <person name="Probst A.J."/>
            <person name="Thomas B.C."/>
            <person name="Singh A."/>
            <person name="Wilkins M.J."/>
            <person name="Karaoz U."/>
            <person name="Brodie E.L."/>
            <person name="Williams K.H."/>
            <person name="Hubbard S.S."/>
            <person name="Banfield J.F."/>
        </authorList>
    </citation>
    <scope>NUCLEOTIDE SEQUENCE [LARGE SCALE GENOMIC DNA]</scope>
</reference>
<evidence type="ECO:0000256" key="8">
    <source>
        <dbReference type="RuleBase" id="RU362042"/>
    </source>
</evidence>
<dbReference type="PROSITE" id="PS00761">
    <property type="entry name" value="SPASE_I_3"/>
    <property type="match status" value="1"/>
</dbReference>
<keyword evidence="5 7" id="KW-0378">Hydrolase</keyword>
<dbReference type="PRINTS" id="PR00727">
    <property type="entry name" value="LEADERPTASE"/>
</dbReference>
<dbReference type="CDD" id="cd06530">
    <property type="entry name" value="S26_SPase_I"/>
    <property type="match status" value="1"/>
</dbReference>
<dbReference type="InterPro" id="IPR019758">
    <property type="entry name" value="Pept_S26A_signal_pept_1_CS"/>
</dbReference>
<dbReference type="GO" id="GO:0006465">
    <property type="term" value="P:signal peptide processing"/>
    <property type="evidence" value="ECO:0007669"/>
    <property type="project" value="InterPro"/>
</dbReference>
<evidence type="ECO:0000256" key="1">
    <source>
        <dbReference type="ARBA" id="ARBA00000677"/>
    </source>
</evidence>
<dbReference type="InterPro" id="IPR019756">
    <property type="entry name" value="Pept_S26A_signal_pept_1_Ser-AS"/>
</dbReference>
<comment type="similarity">
    <text evidence="2 8">Belongs to the peptidase S26 family.</text>
</comment>
<keyword evidence="7" id="KW-0472">Membrane</keyword>
<comment type="caution">
    <text evidence="10">The sequence shown here is derived from an EMBL/GenBank/DDBJ whole genome shotgun (WGS) entry which is preliminary data.</text>
</comment>
<evidence type="ECO:0000256" key="3">
    <source>
        <dbReference type="ARBA" id="ARBA00013208"/>
    </source>
</evidence>
<dbReference type="AlphaFoldDB" id="A0A1F7JN36"/>
<protein>
    <recommendedName>
        <fullName evidence="3 7">Signal peptidase I</fullName>
        <ecNumber evidence="3 7">3.4.21.89</ecNumber>
    </recommendedName>
</protein>
<dbReference type="GO" id="GO:0004252">
    <property type="term" value="F:serine-type endopeptidase activity"/>
    <property type="evidence" value="ECO:0007669"/>
    <property type="project" value="InterPro"/>
</dbReference>
<keyword evidence="4 7" id="KW-0645">Protease</keyword>
<gene>
    <name evidence="10" type="ORF">A3J15_01770</name>
</gene>
<evidence type="ECO:0000313" key="10">
    <source>
        <dbReference type="EMBL" id="OGK57013.1"/>
    </source>
</evidence>
<dbReference type="PROSITE" id="PS00760">
    <property type="entry name" value="SPASE_I_2"/>
    <property type="match status" value="1"/>
</dbReference>
<keyword evidence="7" id="KW-1133">Transmembrane helix</keyword>